<organism evidence="2 3">
    <name type="scientific">Suillus discolor</name>
    <dbReference type="NCBI Taxonomy" id="1912936"/>
    <lineage>
        <taxon>Eukaryota</taxon>
        <taxon>Fungi</taxon>
        <taxon>Dikarya</taxon>
        <taxon>Basidiomycota</taxon>
        <taxon>Agaricomycotina</taxon>
        <taxon>Agaricomycetes</taxon>
        <taxon>Agaricomycetidae</taxon>
        <taxon>Boletales</taxon>
        <taxon>Suillineae</taxon>
        <taxon>Suillaceae</taxon>
        <taxon>Suillus</taxon>
    </lineage>
</organism>
<comment type="caution">
    <text evidence="2">The sequence shown here is derived from an EMBL/GenBank/DDBJ whole genome shotgun (WGS) entry which is preliminary data.</text>
</comment>
<dbReference type="Gene3D" id="1.10.630.10">
    <property type="entry name" value="Cytochrome P450"/>
    <property type="match status" value="1"/>
</dbReference>
<dbReference type="GO" id="GO:0020037">
    <property type="term" value="F:heme binding"/>
    <property type="evidence" value="ECO:0007669"/>
    <property type="project" value="InterPro"/>
</dbReference>
<proteinExistence type="predicted"/>
<evidence type="ECO:0000256" key="1">
    <source>
        <dbReference type="SAM" id="SignalP"/>
    </source>
</evidence>
<evidence type="ECO:0000313" key="2">
    <source>
        <dbReference type="EMBL" id="KAG2080718.1"/>
    </source>
</evidence>
<dbReference type="AlphaFoldDB" id="A0A9P7EPY4"/>
<dbReference type="RefSeq" id="XP_041284166.1">
    <property type="nucleotide sequence ID" value="XM_041429095.1"/>
</dbReference>
<dbReference type="GO" id="GO:0004497">
    <property type="term" value="F:monooxygenase activity"/>
    <property type="evidence" value="ECO:0007669"/>
    <property type="project" value="InterPro"/>
</dbReference>
<dbReference type="GO" id="GO:0016705">
    <property type="term" value="F:oxidoreductase activity, acting on paired donors, with incorporation or reduction of molecular oxygen"/>
    <property type="evidence" value="ECO:0007669"/>
    <property type="project" value="InterPro"/>
</dbReference>
<evidence type="ECO:0000313" key="3">
    <source>
        <dbReference type="Proteomes" id="UP000823399"/>
    </source>
</evidence>
<gene>
    <name evidence="2" type="ORF">F5147DRAFT_298179</name>
</gene>
<dbReference type="GO" id="GO:0005506">
    <property type="term" value="F:iron ion binding"/>
    <property type="evidence" value="ECO:0007669"/>
    <property type="project" value="InterPro"/>
</dbReference>
<keyword evidence="1" id="KW-0732">Signal</keyword>
<feature type="chain" id="PRO_5040249264" evidence="1">
    <location>
        <begin position="30"/>
        <end position="76"/>
    </location>
</feature>
<name>A0A9P7EPY4_9AGAM</name>
<dbReference type="InterPro" id="IPR036396">
    <property type="entry name" value="Cyt_P450_sf"/>
</dbReference>
<keyword evidence="3" id="KW-1185">Reference proteome</keyword>
<accession>A0A9P7EPY4</accession>
<feature type="signal peptide" evidence="1">
    <location>
        <begin position="1"/>
        <end position="29"/>
    </location>
</feature>
<protein>
    <submittedName>
        <fullName evidence="2">Uncharacterized protein</fullName>
    </submittedName>
</protein>
<dbReference type="EMBL" id="JABBWM010000496">
    <property type="protein sequence ID" value="KAG2080718.1"/>
    <property type="molecule type" value="Genomic_DNA"/>
</dbReference>
<reference evidence="2" key="1">
    <citation type="journal article" date="2020" name="New Phytol.">
        <title>Comparative genomics reveals dynamic genome evolution in host specialist ectomycorrhizal fungi.</title>
        <authorList>
            <person name="Lofgren L.A."/>
            <person name="Nguyen N.H."/>
            <person name="Vilgalys R."/>
            <person name="Ruytinx J."/>
            <person name="Liao H.L."/>
            <person name="Branco S."/>
            <person name="Kuo A."/>
            <person name="LaButti K."/>
            <person name="Lipzen A."/>
            <person name="Andreopoulos W."/>
            <person name="Pangilinan J."/>
            <person name="Riley R."/>
            <person name="Hundley H."/>
            <person name="Na H."/>
            <person name="Barry K."/>
            <person name="Grigoriev I.V."/>
            <person name="Stajich J.E."/>
            <person name="Kennedy P.G."/>
        </authorList>
    </citation>
    <scope>NUCLEOTIDE SEQUENCE</scope>
    <source>
        <strain evidence="2">FC423</strain>
    </source>
</reference>
<dbReference type="GeneID" id="64691354"/>
<sequence length="76" mass="8579">MPLAGHWFAENGLWTTFATILAVLRIDHAKDSNGDRIDVKPEYTTGLAIHPEPFHCSFEVVNTTREAHIRAMMNSK</sequence>
<dbReference type="OrthoDB" id="2619797at2759"/>
<dbReference type="Proteomes" id="UP000823399">
    <property type="component" value="Unassembled WGS sequence"/>
</dbReference>